<reference evidence="4" key="1">
    <citation type="journal article" date="2021" name="Front. Microbiol.">
        <title>Comprehensive Comparative Genomics and Phenotyping of Methylobacterium Species.</title>
        <authorList>
            <person name="Alessa O."/>
            <person name="Ogura Y."/>
            <person name="Fujitani Y."/>
            <person name="Takami H."/>
            <person name="Hayashi T."/>
            <person name="Sahin N."/>
            <person name="Tani A."/>
        </authorList>
    </citation>
    <scope>NUCLEOTIDE SEQUENCE</scope>
    <source>
        <strain evidence="4">LMG 23639</strain>
    </source>
</reference>
<feature type="region of interest" description="Disordered" evidence="1">
    <location>
        <begin position="147"/>
        <end position="168"/>
    </location>
</feature>
<feature type="signal peptide" evidence="2">
    <location>
        <begin position="1"/>
        <end position="27"/>
    </location>
</feature>
<evidence type="ECO:0000259" key="3">
    <source>
        <dbReference type="Pfam" id="PF13629"/>
    </source>
</evidence>
<keyword evidence="2" id="KW-0732">Signal</keyword>
<feature type="domain" description="Pilus formation protein N-terminal" evidence="3">
    <location>
        <begin position="33"/>
        <end position="103"/>
    </location>
</feature>
<evidence type="ECO:0000313" key="5">
    <source>
        <dbReference type="Proteomes" id="UP001055102"/>
    </source>
</evidence>
<protein>
    <recommendedName>
        <fullName evidence="3">Pilus formation protein N-terminal domain-containing protein</fullName>
    </recommendedName>
</protein>
<feature type="compositionally biased region" description="Gly residues" evidence="1">
    <location>
        <begin position="157"/>
        <end position="168"/>
    </location>
</feature>
<dbReference type="Pfam" id="PF13629">
    <property type="entry name" value="T2SS-T3SS_pil_N"/>
    <property type="match status" value="1"/>
</dbReference>
<dbReference type="Proteomes" id="UP001055102">
    <property type="component" value="Unassembled WGS sequence"/>
</dbReference>
<dbReference type="RefSeq" id="WP_238273832.1">
    <property type="nucleotide sequence ID" value="NZ_BPQR01000007.1"/>
</dbReference>
<evidence type="ECO:0000256" key="2">
    <source>
        <dbReference type="SAM" id="SignalP"/>
    </source>
</evidence>
<evidence type="ECO:0000313" key="4">
    <source>
        <dbReference type="EMBL" id="GJE05105.1"/>
    </source>
</evidence>
<sequence length="168" mass="17566">MRAVPSVPLVRLALALALGVAAPLVCRAETREATVVTVFVDNAKIVRLPERTQTVVVGNPIIADVTLQKNGVLVLTGKSFGTTNLIALDGTGTMLAESTIRVEAPQASVITVQRGLERESYSCTPNCQPSMQLGDSTKYFGEVSAQADNRRRLATGDSGGGSGAPTAR</sequence>
<proteinExistence type="predicted"/>
<dbReference type="InterPro" id="IPR032789">
    <property type="entry name" value="T2SS-T3SS_pil_N"/>
</dbReference>
<keyword evidence="5" id="KW-1185">Reference proteome</keyword>
<gene>
    <name evidence="4" type="ORF">AOPFMNJM_0402</name>
</gene>
<evidence type="ECO:0000256" key="1">
    <source>
        <dbReference type="SAM" id="MobiDB-lite"/>
    </source>
</evidence>
<comment type="caution">
    <text evidence="4">The sequence shown here is derived from an EMBL/GenBank/DDBJ whole genome shotgun (WGS) entry which is preliminary data.</text>
</comment>
<feature type="chain" id="PRO_5046187090" description="Pilus formation protein N-terminal domain-containing protein" evidence="2">
    <location>
        <begin position="28"/>
        <end position="168"/>
    </location>
</feature>
<accession>A0ABQ4STB3</accession>
<dbReference type="EMBL" id="BPQR01000007">
    <property type="protein sequence ID" value="GJE05105.1"/>
    <property type="molecule type" value="Genomic_DNA"/>
</dbReference>
<name>A0ABQ4STB3_9HYPH</name>
<organism evidence="4 5">
    <name type="scientific">Methylobacterium jeotgali</name>
    <dbReference type="NCBI Taxonomy" id="381630"/>
    <lineage>
        <taxon>Bacteria</taxon>
        <taxon>Pseudomonadati</taxon>
        <taxon>Pseudomonadota</taxon>
        <taxon>Alphaproteobacteria</taxon>
        <taxon>Hyphomicrobiales</taxon>
        <taxon>Methylobacteriaceae</taxon>
        <taxon>Methylobacterium</taxon>
    </lineage>
</organism>
<reference evidence="4" key="2">
    <citation type="submission" date="2021-08" db="EMBL/GenBank/DDBJ databases">
        <authorList>
            <person name="Tani A."/>
            <person name="Ola A."/>
            <person name="Ogura Y."/>
            <person name="Katsura K."/>
            <person name="Hayashi T."/>
        </authorList>
    </citation>
    <scope>NUCLEOTIDE SEQUENCE</scope>
    <source>
        <strain evidence="4">LMG 23639</strain>
    </source>
</reference>